<proteinExistence type="predicted"/>
<dbReference type="OrthoDB" id="5319015at2759"/>
<protein>
    <recommendedName>
        <fullName evidence="2">Mmc1 C-terminal domain-containing protein</fullName>
    </recommendedName>
</protein>
<feature type="region of interest" description="Disordered" evidence="1">
    <location>
        <begin position="467"/>
        <end position="490"/>
    </location>
</feature>
<dbReference type="InterPro" id="IPR056196">
    <property type="entry name" value="Mmc1_C"/>
</dbReference>
<dbReference type="GeneID" id="36597625"/>
<dbReference type="PANTHER" id="PTHR38644">
    <property type="entry name" value="EXPRESSED PROTEIN"/>
    <property type="match status" value="1"/>
</dbReference>
<feature type="compositionally biased region" description="Basic residues" evidence="1">
    <location>
        <begin position="42"/>
        <end position="52"/>
    </location>
</feature>
<evidence type="ECO:0000256" key="1">
    <source>
        <dbReference type="SAM" id="MobiDB-lite"/>
    </source>
</evidence>
<dbReference type="Pfam" id="PF23867">
    <property type="entry name" value="Mmc1_N"/>
    <property type="match status" value="1"/>
</dbReference>
<dbReference type="EMBL" id="KZ680208">
    <property type="protein sequence ID" value="PTB69509.1"/>
    <property type="molecule type" value="Genomic_DNA"/>
</dbReference>
<evidence type="ECO:0000313" key="4">
    <source>
        <dbReference type="Proteomes" id="UP000241546"/>
    </source>
</evidence>
<dbReference type="RefSeq" id="XP_024752829.1">
    <property type="nucleotide sequence ID" value="XM_024889506.1"/>
</dbReference>
<feature type="region of interest" description="Disordered" evidence="1">
    <location>
        <begin position="40"/>
        <end position="66"/>
    </location>
</feature>
<feature type="compositionally biased region" description="Polar residues" evidence="1">
    <location>
        <begin position="53"/>
        <end position="66"/>
    </location>
</feature>
<evidence type="ECO:0000313" key="3">
    <source>
        <dbReference type="EMBL" id="PTB69509.1"/>
    </source>
</evidence>
<evidence type="ECO:0000259" key="2">
    <source>
        <dbReference type="Pfam" id="PF23868"/>
    </source>
</evidence>
<feature type="domain" description="Mmc1 C-terminal" evidence="2">
    <location>
        <begin position="382"/>
        <end position="588"/>
    </location>
</feature>
<dbReference type="AlphaFoldDB" id="A0A2T4BJS0"/>
<gene>
    <name evidence="3" type="ORF">BBK36DRAFT_1109737</name>
</gene>
<dbReference type="Pfam" id="PF23868">
    <property type="entry name" value="Mmc1_C"/>
    <property type="match status" value="1"/>
</dbReference>
<dbReference type="Proteomes" id="UP000241546">
    <property type="component" value="Unassembled WGS sequence"/>
</dbReference>
<dbReference type="PANTHER" id="PTHR38644:SF1">
    <property type="entry name" value="EXPRESSED PROTEIN"/>
    <property type="match status" value="1"/>
</dbReference>
<accession>A0A2T4BJS0</accession>
<sequence length="636" mass="68933">MASKRSLVSRKGHLRLLTGSQPPVLPSICPFCSLSPASQARVRPRPSLKSRRWQSTTATSVRGPSNARNELEQALLELQRKMPGLVNLSRLQLALQGLRQPPGREAIRVAVLGVSNGSDGREAAKKVLKALIVDPLVDEQEWEKKLDAHDTSRPLIVLVGPSQGKVTRLVTSKNSPDVLQVSSAELNGLNLELLLMGVEVPVNGSGLATVQALEEAVLTPAVDGVSADQHGAPLLAPVHQALLVADGLTGAVRIAGLPILDSSEAITAAVDLKGFSKEQLADNFTVIDTSLAEEAVKLFRQGPQNAMEYEHRWSTSNLGMLVAWLKAGLKAADDEATKPAVRKLIASVLQGALSAIEAESASHRMARELSTSMSSPELRAMNEMLSEWAQSAHAELQEQLDLAFSGRRWKKLGWWKLFWRVDDVAMLTNEILSQRFLPTSEQELVYLAGRIAQLQGQVGHYTQPISSRVTGSDGPSAGVTENEPVIPTSPRARLPKWPGHIAFTRRYIQNETVPALQSLAQQLVVQSLATSSVTSCLAGLLYISSFSSTIFEAGAVAALGIVYSLGRMQKKWETARDFWEGEVREEGRKAIRAAEESAAEVLDGSRQDKDSAQRIKELEDASELVAKAEDALARLK</sequence>
<reference evidence="4" key="1">
    <citation type="submission" date="2016-07" db="EMBL/GenBank/DDBJ databases">
        <title>Multiple horizontal gene transfer events from other fungi enriched the ability of initially mycotrophic Trichoderma (Ascomycota) to feed on dead plant biomass.</title>
        <authorList>
            <consortium name="DOE Joint Genome Institute"/>
            <person name="Atanasova L."/>
            <person name="Chenthamara K."/>
            <person name="Zhang J."/>
            <person name="Grujic M."/>
            <person name="Henrissat B."/>
            <person name="Kuo A."/>
            <person name="Aerts A."/>
            <person name="Salamov A."/>
            <person name="Lipzen A."/>
            <person name="Labutti K."/>
            <person name="Barry K."/>
            <person name="Miao Y."/>
            <person name="Rahimi M.J."/>
            <person name="Shen Q."/>
            <person name="Grigoriev I.V."/>
            <person name="Kubicek C.P."/>
            <person name="Druzhinina I.S."/>
        </authorList>
    </citation>
    <scope>NUCLEOTIDE SEQUENCE [LARGE SCALE GENOMIC DNA]</scope>
    <source>
        <strain evidence="4">TUCIM 6016</strain>
    </source>
</reference>
<keyword evidence="4" id="KW-1185">Reference proteome</keyword>
<organism evidence="3 4">
    <name type="scientific">Trichoderma citrinoviride</name>
    <dbReference type="NCBI Taxonomy" id="58853"/>
    <lineage>
        <taxon>Eukaryota</taxon>
        <taxon>Fungi</taxon>
        <taxon>Dikarya</taxon>
        <taxon>Ascomycota</taxon>
        <taxon>Pezizomycotina</taxon>
        <taxon>Sordariomycetes</taxon>
        <taxon>Hypocreomycetidae</taxon>
        <taxon>Hypocreales</taxon>
        <taxon>Hypocreaceae</taxon>
        <taxon>Trichoderma</taxon>
    </lineage>
</organism>
<name>A0A2T4BJS0_9HYPO</name>